<comment type="caution">
    <text evidence="1">The sequence shown here is derived from an EMBL/GenBank/DDBJ whole genome shotgun (WGS) entry which is preliminary data.</text>
</comment>
<proteinExistence type="predicted"/>
<dbReference type="EMBL" id="CAJNIZ010020857">
    <property type="protein sequence ID" value="CAE7446062.1"/>
    <property type="molecule type" value="Genomic_DNA"/>
</dbReference>
<feature type="non-terminal residue" evidence="1">
    <location>
        <position position="1"/>
    </location>
</feature>
<evidence type="ECO:0000313" key="2">
    <source>
        <dbReference type="Proteomes" id="UP000649617"/>
    </source>
</evidence>
<name>A0A812RNV0_SYMPI</name>
<evidence type="ECO:0000313" key="1">
    <source>
        <dbReference type="EMBL" id="CAE7446062.1"/>
    </source>
</evidence>
<dbReference type="Proteomes" id="UP000649617">
    <property type="component" value="Unassembled WGS sequence"/>
</dbReference>
<protein>
    <submittedName>
        <fullName evidence="1">Uncharacterized protein</fullName>
    </submittedName>
</protein>
<feature type="non-terminal residue" evidence="1">
    <location>
        <position position="53"/>
    </location>
</feature>
<dbReference type="AlphaFoldDB" id="A0A812RNV0"/>
<organism evidence="1 2">
    <name type="scientific">Symbiodinium pilosum</name>
    <name type="common">Dinoflagellate</name>
    <dbReference type="NCBI Taxonomy" id="2952"/>
    <lineage>
        <taxon>Eukaryota</taxon>
        <taxon>Sar</taxon>
        <taxon>Alveolata</taxon>
        <taxon>Dinophyceae</taxon>
        <taxon>Suessiales</taxon>
        <taxon>Symbiodiniaceae</taxon>
        <taxon>Symbiodinium</taxon>
    </lineage>
</organism>
<accession>A0A812RNV0</accession>
<sequence length="53" mass="5842">TPADFGWLVAINLGTRDTCGMMFGTSTQRTLSSAGRRFTMDQAQHHLTVAKQQ</sequence>
<reference evidence="1" key="1">
    <citation type="submission" date="2021-02" db="EMBL/GenBank/DDBJ databases">
        <authorList>
            <person name="Dougan E. K."/>
            <person name="Rhodes N."/>
            <person name="Thang M."/>
            <person name="Chan C."/>
        </authorList>
    </citation>
    <scope>NUCLEOTIDE SEQUENCE</scope>
</reference>
<keyword evidence="2" id="KW-1185">Reference proteome</keyword>
<gene>
    <name evidence="1" type="ORF">SPIL2461_LOCUS10871</name>
</gene>